<dbReference type="Gene3D" id="3.30.200.20">
    <property type="entry name" value="Phosphorylase Kinase, domain 1"/>
    <property type="match status" value="1"/>
</dbReference>
<dbReference type="PANTHER" id="PTHR39179:SF1">
    <property type="entry name" value="SPORE COAT PROTEIN I"/>
    <property type="match status" value="1"/>
</dbReference>
<dbReference type="NCBIfam" id="TIGR02906">
    <property type="entry name" value="spore_CotS"/>
    <property type="match status" value="1"/>
</dbReference>
<proteinExistence type="predicted"/>
<protein>
    <submittedName>
        <fullName evidence="2">Spore coat protein S</fullName>
    </submittedName>
</protein>
<dbReference type="SUPFAM" id="SSF56112">
    <property type="entry name" value="Protein kinase-like (PK-like)"/>
    <property type="match status" value="1"/>
</dbReference>
<gene>
    <name evidence="2" type="ORF">Q604_UNBc4C00046G0019</name>
</gene>
<sequence length="347" mass="41691">MNRIKYSEKEYLCDYDLSLNFFNAAGIKVNDIIPLRKVFVLSTDEGNKILKKVNYSVEKIEFISESLDYLKKKYKNIISYNKLKNNLNYIKWKDDIYIVMDILDGREASFSNPVEIELCANNIALMHNASKGLIAYLNDKYNKDVIDDSFKIKIKKALEELEYMKSIASRYKYKNEFDNLFLDNVDKYIDDIKYVEEDLDKSSYDNLRKNYDNITICHNDLAYHNFLIKNSEVSIIDFDYMTLDLRVCDISDFLLKAIKNSAFDMDKMILAIDSYEKSSILMKEEKELIYIYLKFPKDFYSITRDYYFKRKKWDYDVYLNRLCNKLDNDFFRQEFMNEYKKMILWLI</sequence>
<keyword evidence="2" id="KW-0946">Virion</keyword>
<comment type="caution">
    <text evidence="2">The sequence shown here is derived from an EMBL/GenBank/DDBJ whole genome shotgun (WGS) entry which is preliminary data.</text>
</comment>
<reference evidence="2" key="1">
    <citation type="submission" date="2013-12" db="EMBL/GenBank/DDBJ databases">
        <title>A Varibaculum cambriense genome reconstructed from a premature infant gut community with otherwise low bacterial novelty that shifts toward anaerobic metabolism during the third week of life.</title>
        <authorList>
            <person name="Brown C.T."/>
            <person name="Sharon I."/>
            <person name="Thomas B.C."/>
            <person name="Castelle C.J."/>
            <person name="Morowitz M.J."/>
            <person name="Banfield J.F."/>
        </authorList>
    </citation>
    <scope>NUCLEOTIDE SEQUENCE</scope>
</reference>
<organism evidence="2">
    <name type="scientific">human gut metagenome</name>
    <dbReference type="NCBI Taxonomy" id="408170"/>
    <lineage>
        <taxon>unclassified sequences</taxon>
        <taxon>metagenomes</taxon>
        <taxon>organismal metagenomes</taxon>
    </lineage>
</organism>
<dbReference type="InterPro" id="IPR014255">
    <property type="entry name" value="Spore_coat_CotS"/>
</dbReference>
<dbReference type="PANTHER" id="PTHR39179">
    <property type="entry name" value="SPORE COAT PROTEIN I"/>
    <property type="match status" value="1"/>
</dbReference>
<dbReference type="InterPro" id="IPR002575">
    <property type="entry name" value="Aminoglycoside_PTrfase"/>
</dbReference>
<dbReference type="InterPro" id="IPR011009">
    <property type="entry name" value="Kinase-like_dom_sf"/>
</dbReference>
<dbReference type="Gene3D" id="3.90.1200.10">
    <property type="match status" value="1"/>
</dbReference>
<name>W1WH69_9ZZZZ</name>
<feature type="domain" description="Aminoglycoside phosphotransferase" evidence="1">
    <location>
        <begin position="38"/>
        <end position="254"/>
    </location>
</feature>
<accession>W1WH69</accession>
<dbReference type="InterPro" id="IPR047175">
    <property type="entry name" value="CotS-like"/>
</dbReference>
<dbReference type="EMBL" id="AZMM01018827">
    <property type="protein sequence ID" value="ETJ16435.1"/>
    <property type="molecule type" value="Genomic_DNA"/>
</dbReference>
<dbReference type="Pfam" id="PF01636">
    <property type="entry name" value="APH"/>
    <property type="match status" value="1"/>
</dbReference>
<evidence type="ECO:0000313" key="2">
    <source>
        <dbReference type="EMBL" id="ETJ16435.1"/>
    </source>
</evidence>
<dbReference type="AlphaFoldDB" id="W1WH69"/>
<keyword evidence="2" id="KW-0167">Capsid protein</keyword>
<dbReference type="GO" id="GO:0042601">
    <property type="term" value="C:endospore-forming forespore"/>
    <property type="evidence" value="ECO:0007669"/>
    <property type="project" value="TreeGrafter"/>
</dbReference>
<dbReference type="GO" id="GO:0019028">
    <property type="term" value="C:viral capsid"/>
    <property type="evidence" value="ECO:0007669"/>
    <property type="project" value="UniProtKB-KW"/>
</dbReference>
<evidence type="ECO:0000259" key="1">
    <source>
        <dbReference type="Pfam" id="PF01636"/>
    </source>
</evidence>